<dbReference type="PANTHER" id="PTHR10795">
    <property type="entry name" value="PROPROTEIN CONVERTASE SUBTILISIN/KEXIN"/>
    <property type="match status" value="1"/>
</dbReference>
<keyword evidence="6" id="KW-0645">Protease</keyword>
<dbReference type="Gene3D" id="3.40.50.200">
    <property type="entry name" value="Peptidase S8/S53 domain"/>
    <property type="match status" value="1"/>
</dbReference>
<reference evidence="6 7" key="1">
    <citation type="submission" date="2024-01" db="EMBL/GenBank/DDBJ databases">
        <title>The complete chloroplast genome sequence of Lithospermum erythrorhizon: insights into the phylogenetic relationship among Boraginaceae species and the maternal lineages of purple gromwells.</title>
        <authorList>
            <person name="Okada T."/>
            <person name="Watanabe K."/>
        </authorList>
    </citation>
    <scope>NUCLEOTIDE SEQUENCE [LARGE SCALE GENOMIC DNA]</scope>
</reference>
<sequence>MGISLLTDRDFGIVARIVIDDLNHYDDEQQSLGEALPAIYVNATTGKRILAYLNSTSMPTAMLLLKGTVFGNGKAPTMSGFSSKGSSLKSAGILKPDITGPGESIMAAWHKSIDGKTHKNSTFKFESGTSMSCPHLSGVAALLKQSHPDWSVAAIKSSMMTTAYTSNLNKQPILDHVTMCPANLFALGAGHVNPLQANDPGLIYDIHPYEYIPYLCGLNYSDQQVGAIVGRKVNCSLLQWIPEAQLNYPSFSVKLDRGSSKGYTRTVTNVGEPNSIYQFVCELDSKTVDIRVSPSRLVFTKANQKLKYNVTFSRSSLSCNNNDNKTYVEAALLWRDRKHQVRSPISIELTN</sequence>
<dbReference type="AlphaFoldDB" id="A0AAV3NQT7"/>
<accession>A0AAV3NQT7</accession>
<evidence type="ECO:0000259" key="4">
    <source>
        <dbReference type="Pfam" id="PF00082"/>
    </source>
</evidence>
<dbReference type="Proteomes" id="UP001454036">
    <property type="component" value="Unassembled WGS sequence"/>
</dbReference>
<evidence type="ECO:0000313" key="6">
    <source>
        <dbReference type="EMBL" id="GAA0140052.1"/>
    </source>
</evidence>
<comment type="similarity">
    <text evidence="1 3">Belongs to the peptidase S8 family.</text>
</comment>
<keyword evidence="2" id="KW-0732">Signal</keyword>
<proteinExistence type="inferred from homology"/>
<keyword evidence="6" id="KW-0378">Hydrolase</keyword>
<organism evidence="6 7">
    <name type="scientific">Lithospermum erythrorhizon</name>
    <name type="common">Purple gromwell</name>
    <name type="synonym">Lithospermum officinale var. erythrorhizon</name>
    <dbReference type="NCBI Taxonomy" id="34254"/>
    <lineage>
        <taxon>Eukaryota</taxon>
        <taxon>Viridiplantae</taxon>
        <taxon>Streptophyta</taxon>
        <taxon>Embryophyta</taxon>
        <taxon>Tracheophyta</taxon>
        <taxon>Spermatophyta</taxon>
        <taxon>Magnoliopsida</taxon>
        <taxon>eudicotyledons</taxon>
        <taxon>Gunneridae</taxon>
        <taxon>Pentapetalae</taxon>
        <taxon>asterids</taxon>
        <taxon>lamiids</taxon>
        <taxon>Boraginales</taxon>
        <taxon>Boraginaceae</taxon>
        <taxon>Boraginoideae</taxon>
        <taxon>Lithospermeae</taxon>
        <taxon>Lithospermum</taxon>
    </lineage>
</organism>
<evidence type="ECO:0000259" key="5">
    <source>
        <dbReference type="Pfam" id="PF17766"/>
    </source>
</evidence>
<dbReference type="GO" id="GO:0006508">
    <property type="term" value="P:proteolysis"/>
    <property type="evidence" value="ECO:0007669"/>
    <property type="project" value="UniProtKB-KW"/>
</dbReference>
<evidence type="ECO:0000256" key="1">
    <source>
        <dbReference type="ARBA" id="ARBA00011073"/>
    </source>
</evidence>
<feature type="domain" description="Peptidase S8/S53" evidence="4">
    <location>
        <begin position="73"/>
        <end position="166"/>
    </location>
</feature>
<dbReference type="Gene3D" id="2.60.40.2310">
    <property type="match status" value="1"/>
</dbReference>
<evidence type="ECO:0000256" key="2">
    <source>
        <dbReference type="ARBA" id="ARBA00022729"/>
    </source>
</evidence>
<keyword evidence="7" id="KW-1185">Reference proteome</keyword>
<comment type="caution">
    <text evidence="3">Lacks conserved residue(s) required for the propagation of feature annotation.</text>
</comment>
<protein>
    <submittedName>
        <fullName evidence="6">Serine protease</fullName>
    </submittedName>
</protein>
<gene>
    <name evidence="6" type="ORF">LIER_01477</name>
</gene>
<dbReference type="InterPro" id="IPR036852">
    <property type="entry name" value="Peptidase_S8/S53_dom_sf"/>
</dbReference>
<evidence type="ECO:0000256" key="3">
    <source>
        <dbReference type="PROSITE-ProRule" id="PRU01240"/>
    </source>
</evidence>
<dbReference type="GO" id="GO:0004252">
    <property type="term" value="F:serine-type endopeptidase activity"/>
    <property type="evidence" value="ECO:0007669"/>
    <property type="project" value="InterPro"/>
</dbReference>
<evidence type="ECO:0000313" key="7">
    <source>
        <dbReference type="Proteomes" id="UP001454036"/>
    </source>
</evidence>
<dbReference type="InterPro" id="IPR045051">
    <property type="entry name" value="SBT"/>
</dbReference>
<dbReference type="PROSITE" id="PS51892">
    <property type="entry name" value="SUBTILASE"/>
    <property type="match status" value="1"/>
</dbReference>
<name>A0AAV3NQT7_LITER</name>
<dbReference type="InterPro" id="IPR041469">
    <property type="entry name" value="Subtilisin-like_FN3"/>
</dbReference>
<dbReference type="Pfam" id="PF00082">
    <property type="entry name" value="Peptidase_S8"/>
    <property type="match status" value="1"/>
</dbReference>
<dbReference type="EMBL" id="BAABME010000143">
    <property type="protein sequence ID" value="GAA0140052.1"/>
    <property type="molecule type" value="Genomic_DNA"/>
</dbReference>
<dbReference type="Pfam" id="PF17766">
    <property type="entry name" value="fn3_6"/>
    <property type="match status" value="1"/>
</dbReference>
<dbReference type="SUPFAM" id="SSF52743">
    <property type="entry name" value="Subtilisin-like"/>
    <property type="match status" value="1"/>
</dbReference>
<feature type="domain" description="Subtilisin-like protease fibronectin type-III" evidence="5">
    <location>
        <begin position="245"/>
        <end position="347"/>
    </location>
</feature>
<comment type="caution">
    <text evidence="6">The sequence shown here is derived from an EMBL/GenBank/DDBJ whole genome shotgun (WGS) entry which is preliminary data.</text>
</comment>
<dbReference type="InterPro" id="IPR000209">
    <property type="entry name" value="Peptidase_S8/S53_dom"/>
</dbReference>